<dbReference type="GO" id="GO:0006506">
    <property type="term" value="P:GPI anchor biosynthetic process"/>
    <property type="evidence" value="ECO:0007669"/>
    <property type="project" value="UniProtKB-UniPathway"/>
</dbReference>
<dbReference type="Pfam" id="PF08510">
    <property type="entry name" value="PIG-P"/>
    <property type="match status" value="1"/>
</dbReference>
<comment type="caution">
    <text evidence="10">The sequence shown here is derived from an EMBL/GenBank/DDBJ whole genome shotgun (WGS) entry which is preliminary data.</text>
</comment>
<evidence type="ECO:0000256" key="1">
    <source>
        <dbReference type="ARBA" id="ARBA00004141"/>
    </source>
</evidence>
<comment type="pathway">
    <text evidence="2 7">Glycolipid biosynthesis; glycosylphosphatidylinositol-anchor biosynthesis.</text>
</comment>
<dbReference type="OrthoDB" id="690928at2759"/>
<keyword evidence="11" id="KW-1185">Reference proteome</keyword>
<evidence type="ECO:0000313" key="10">
    <source>
        <dbReference type="EMBL" id="EPY30896.1"/>
    </source>
</evidence>
<dbReference type="EMBL" id="ATMH01003807">
    <property type="protein sequence ID" value="EPY30896.1"/>
    <property type="molecule type" value="Genomic_DNA"/>
</dbReference>
<comment type="subcellular location">
    <subcellularLocation>
        <location evidence="1">Membrane</location>
        <topology evidence="1">Multi-pass membrane protein</topology>
    </subcellularLocation>
</comment>
<keyword evidence="6 7" id="KW-0472">Membrane</keyword>
<evidence type="ECO:0000313" key="11">
    <source>
        <dbReference type="Proteomes" id="UP000015354"/>
    </source>
</evidence>
<reference evidence="10 11" key="1">
    <citation type="journal article" date="2013" name="PLoS ONE">
        <title>Predicting the Proteins of Angomonas deanei, Strigomonas culicis and Their Respective Endosymbionts Reveals New Aspects of the Trypanosomatidae Family.</title>
        <authorList>
            <person name="Motta M.C."/>
            <person name="Martins A.C."/>
            <person name="de Souza S.S."/>
            <person name="Catta-Preta C.M."/>
            <person name="Silva R."/>
            <person name="Klein C.C."/>
            <person name="de Almeida L.G."/>
            <person name="de Lima Cunha O."/>
            <person name="Ciapina L.P."/>
            <person name="Brocchi M."/>
            <person name="Colabardini A.C."/>
            <person name="de Araujo Lima B."/>
            <person name="Machado C.R."/>
            <person name="de Almeida Soares C.M."/>
            <person name="Probst C.M."/>
            <person name="de Menezes C.B."/>
            <person name="Thompson C.E."/>
            <person name="Bartholomeu D.C."/>
            <person name="Gradia D.F."/>
            <person name="Pavoni D.P."/>
            <person name="Grisard E.C."/>
            <person name="Fantinatti-Garboggini F."/>
            <person name="Marchini F.K."/>
            <person name="Rodrigues-Luiz G.F."/>
            <person name="Wagner G."/>
            <person name="Goldman G.H."/>
            <person name="Fietto J.L."/>
            <person name="Elias M.C."/>
            <person name="Goldman M.H."/>
            <person name="Sagot M.F."/>
            <person name="Pereira M."/>
            <person name="Stoco P.H."/>
            <person name="de Mendonca-Neto R.P."/>
            <person name="Teixeira S.M."/>
            <person name="Maciel T.E."/>
            <person name="de Oliveira Mendes T.A."/>
            <person name="Urmenyi T.P."/>
            <person name="de Souza W."/>
            <person name="Schenkman S."/>
            <person name="de Vasconcelos A.T."/>
        </authorList>
    </citation>
    <scope>NUCLEOTIDE SEQUENCE [LARGE SCALE GENOMIC DNA]</scope>
</reference>
<evidence type="ECO:0000256" key="8">
    <source>
        <dbReference type="SAM" id="Phobius"/>
    </source>
</evidence>
<evidence type="ECO:0000256" key="4">
    <source>
        <dbReference type="ARBA" id="ARBA00022692"/>
    </source>
</evidence>
<evidence type="ECO:0000256" key="6">
    <source>
        <dbReference type="ARBA" id="ARBA00023136"/>
    </source>
</evidence>
<comment type="function">
    <text evidence="7">Part of the complex catalyzing the transfer of N-acetylglucosamine from UDP-N-acetylglucosamine to phosphatidylinositol, the first step of GPI biosynthesis.</text>
</comment>
<keyword evidence="4 8" id="KW-0812">Transmembrane</keyword>
<keyword evidence="7" id="KW-0808">Transferase</keyword>
<dbReference type="AlphaFoldDB" id="S9VUP8"/>
<dbReference type="GO" id="GO:0005783">
    <property type="term" value="C:endoplasmic reticulum"/>
    <property type="evidence" value="ECO:0007669"/>
    <property type="project" value="TreeGrafter"/>
</dbReference>
<evidence type="ECO:0000256" key="3">
    <source>
        <dbReference type="ARBA" id="ARBA00022502"/>
    </source>
</evidence>
<dbReference type="PIRSF" id="PIRSF008765">
    <property type="entry name" value="PIG-P_GPI19"/>
    <property type="match status" value="1"/>
</dbReference>
<evidence type="ECO:0000259" key="9">
    <source>
        <dbReference type="Pfam" id="PF08510"/>
    </source>
</evidence>
<organism evidence="10 11">
    <name type="scientific">Strigomonas culicis</name>
    <dbReference type="NCBI Taxonomy" id="28005"/>
    <lineage>
        <taxon>Eukaryota</taxon>
        <taxon>Discoba</taxon>
        <taxon>Euglenozoa</taxon>
        <taxon>Kinetoplastea</taxon>
        <taxon>Metakinetoplastina</taxon>
        <taxon>Trypanosomatida</taxon>
        <taxon>Trypanosomatidae</taxon>
        <taxon>Strigomonadinae</taxon>
        <taxon>Strigomonas</taxon>
    </lineage>
</organism>
<feature type="transmembrane region" description="Helical" evidence="8">
    <location>
        <begin position="61"/>
        <end position="87"/>
    </location>
</feature>
<dbReference type="UniPathway" id="UPA00196"/>
<keyword evidence="5 8" id="KW-1133">Transmembrane helix</keyword>
<sequence>MPNSAETQAKVEQNRGGTQIAVTGFICSILFSMGFVTYMFWALTPIKYLNALHITYYPDRYWATAVPAIIIMFFFYYLIAYMCLILITTYPLSDGGCITDTDKKKETEVKLGTMSDAKHSVAPWVDIPVEIASKLMYQPWKKAR</sequence>
<feature type="transmembrane region" description="Helical" evidence="8">
    <location>
        <begin position="20"/>
        <end position="41"/>
    </location>
</feature>
<protein>
    <submittedName>
        <fullName evidence="10">Phosphatidylinositol glycan, class P</fullName>
    </submittedName>
</protein>
<evidence type="ECO:0000256" key="7">
    <source>
        <dbReference type="PIRNR" id="PIRNR008765"/>
    </source>
</evidence>
<dbReference type="InterPro" id="IPR016542">
    <property type="entry name" value="PIG-P_GPI19"/>
</dbReference>
<dbReference type="InterPro" id="IPR013717">
    <property type="entry name" value="PIG-P"/>
</dbReference>
<gene>
    <name evidence="10" type="ORF">STCU_03807</name>
</gene>
<proteinExistence type="predicted"/>
<accession>S9VUP8</accession>
<keyword evidence="3 7" id="KW-0337">GPI-anchor biosynthesis</keyword>
<dbReference type="PANTHER" id="PTHR46346">
    <property type="entry name" value="PHOSPHATIDYLINOSITOL N-ACETYLGLUCOSAMINYLTRANSFERASE SUBUNIT P"/>
    <property type="match status" value="1"/>
</dbReference>
<dbReference type="GO" id="GO:0017176">
    <property type="term" value="F:phosphatidylinositol N-acetylglucosaminyltransferase activity"/>
    <property type="evidence" value="ECO:0007669"/>
    <property type="project" value="UniProtKB-UniRule"/>
</dbReference>
<dbReference type="PANTHER" id="PTHR46346:SF1">
    <property type="entry name" value="PHOSPHATIDYLINOSITOL N-ACETYLGLUCOSAMINYLTRANSFERASE SUBUNIT P"/>
    <property type="match status" value="1"/>
</dbReference>
<name>S9VUP8_9TRYP</name>
<evidence type="ECO:0000256" key="5">
    <source>
        <dbReference type="ARBA" id="ARBA00022989"/>
    </source>
</evidence>
<dbReference type="Proteomes" id="UP000015354">
    <property type="component" value="Unassembled WGS sequence"/>
</dbReference>
<dbReference type="InterPro" id="IPR052263">
    <property type="entry name" value="GPI_Anchor_Biosynth"/>
</dbReference>
<evidence type="ECO:0000256" key="2">
    <source>
        <dbReference type="ARBA" id="ARBA00004687"/>
    </source>
</evidence>
<dbReference type="GO" id="GO:0016020">
    <property type="term" value="C:membrane"/>
    <property type="evidence" value="ECO:0007669"/>
    <property type="project" value="UniProtKB-SubCell"/>
</dbReference>
<feature type="domain" description="PIG-P" evidence="9">
    <location>
        <begin position="21"/>
        <end position="137"/>
    </location>
</feature>